<keyword evidence="4" id="KW-0444">Lipid biosynthesis</keyword>
<keyword evidence="6" id="KW-0256">Endoplasmic reticulum</keyword>
<dbReference type="PROSITE" id="PS50244">
    <property type="entry name" value="S5A_REDUCTASE"/>
    <property type="match status" value="1"/>
</dbReference>
<dbReference type="PANTHER" id="PTHR10556:SF28">
    <property type="entry name" value="VERY-LONG-CHAIN ENOYL-COA REDUCTASE"/>
    <property type="match status" value="1"/>
</dbReference>
<keyword evidence="9" id="KW-0443">Lipid metabolism</keyword>
<dbReference type="InterPro" id="IPR049127">
    <property type="entry name" value="TECR-like_N"/>
</dbReference>
<comment type="similarity">
    <text evidence="3">Belongs to the steroid 5-alpha reductase family.</text>
</comment>
<dbReference type="GO" id="GO:0042761">
    <property type="term" value="P:very long-chain fatty acid biosynthetic process"/>
    <property type="evidence" value="ECO:0007669"/>
    <property type="project" value="TreeGrafter"/>
</dbReference>
<dbReference type="PANTHER" id="PTHR10556">
    <property type="entry name" value="3-OXO-5-ALPHA-STEROID 4-DEHYDROGENASE"/>
    <property type="match status" value="1"/>
</dbReference>
<dbReference type="GO" id="GO:0005783">
    <property type="term" value="C:endoplasmic reticulum"/>
    <property type="evidence" value="ECO:0007669"/>
    <property type="project" value="UniProtKB-SubCell"/>
</dbReference>
<keyword evidence="15" id="KW-1185">Reference proteome</keyword>
<evidence type="ECO:0000256" key="9">
    <source>
        <dbReference type="ARBA" id="ARBA00023098"/>
    </source>
</evidence>
<evidence type="ECO:0000256" key="8">
    <source>
        <dbReference type="ARBA" id="ARBA00023002"/>
    </source>
</evidence>
<feature type="transmembrane region" description="Helical" evidence="11">
    <location>
        <begin position="209"/>
        <end position="226"/>
    </location>
</feature>
<keyword evidence="10 11" id="KW-0472">Membrane</keyword>
<feature type="domain" description="TECR-like N-terminal" evidence="13">
    <location>
        <begin position="54"/>
        <end position="131"/>
    </location>
</feature>
<comment type="subcellular location">
    <subcellularLocation>
        <location evidence="2">Endoplasmic reticulum</location>
    </subcellularLocation>
    <subcellularLocation>
        <location evidence="1">Membrane</location>
        <topology evidence="1">Multi-pass membrane protein</topology>
    </subcellularLocation>
</comment>
<proteinExistence type="inferred from homology"/>
<dbReference type="STRING" id="102285.A0A0R3TS94"/>
<dbReference type="InterPro" id="IPR001104">
    <property type="entry name" value="3-oxo-5_a-steroid_4-DH_C"/>
</dbReference>
<feature type="transmembrane region" description="Helical" evidence="11">
    <location>
        <begin position="40"/>
        <end position="60"/>
    </location>
</feature>
<evidence type="ECO:0000313" key="15">
    <source>
        <dbReference type="Proteomes" id="UP000278807"/>
    </source>
</evidence>
<reference evidence="16" key="1">
    <citation type="submission" date="2017-02" db="UniProtKB">
        <authorList>
            <consortium name="WormBaseParasite"/>
        </authorList>
    </citation>
    <scope>IDENTIFICATION</scope>
</reference>
<protein>
    <submittedName>
        <fullName evidence="16">S5A_REDUCTASE domain-containing protein</fullName>
    </submittedName>
</protein>
<dbReference type="Gene3D" id="3.10.20.90">
    <property type="entry name" value="Phosphatidylinositol 3-kinase Catalytic Subunit, Chain A, domain 1"/>
    <property type="match status" value="1"/>
</dbReference>
<evidence type="ECO:0000313" key="16">
    <source>
        <dbReference type="WBParaSite" id="HNAJ_0001050501-mRNA-1"/>
    </source>
</evidence>
<feature type="domain" description="3-oxo-5-alpha-steroid 4-dehydrogenase C-terminal" evidence="12">
    <location>
        <begin position="203"/>
        <end position="357"/>
    </location>
</feature>
<evidence type="ECO:0000259" key="13">
    <source>
        <dbReference type="Pfam" id="PF21696"/>
    </source>
</evidence>
<keyword evidence="8" id="KW-0560">Oxidoreductase</keyword>
<dbReference type="GO" id="GO:0016627">
    <property type="term" value="F:oxidoreductase activity, acting on the CH-CH group of donors"/>
    <property type="evidence" value="ECO:0007669"/>
    <property type="project" value="InterPro"/>
</dbReference>
<dbReference type="OrthoDB" id="540503at2759"/>
<evidence type="ECO:0000256" key="7">
    <source>
        <dbReference type="ARBA" id="ARBA00022989"/>
    </source>
</evidence>
<evidence type="ECO:0000256" key="3">
    <source>
        <dbReference type="ARBA" id="ARBA00007742"/>
    </source>
</evidence>
<accession>A0A0R3TS94</accession>
<evidence type="ECO:0000313" key="14">
    <source>
        <dbReference type="EMBL" id="VDO08086.1"/>
    </source>
</evidence>
<dbReference type="AlphaFoldDB" id="A0A0R3TS94"/>
<evidence type="ECO:0000256" key="10">
    <source>
        <dbReference type="ARBA" id="ARBA00023136"/>
    </source>
</evidence>
<name>A0A0R3TS94_RODNA</name>
<dbReference type="Pfam" id="PF21696">
    <property type="entry name" value="TECR_N"/>
    <property type="match status" value="1"/>
</dbReference>
<evidence type="ECO:0000256" key="4">
    <source>
        <dbReference type="ARBA" id="ARBA00022516"/>
    </source>
</evidence>
<evidence type="ECO:0000256" key="6">
    <source>
        <dbReference type="ARBA" id="ARBA00022824"/>
    </source>
</evidence>
<evidence type="ECO:0000256" key="5">
    <source>
        <dbReference type="ARBA" id="ARBA00022692"/>
    </source>
</evidence>
<dbReference type="Gene3D" id="1.20.120.1630">
    <property type="match status" value="1"/>
</dbReference>
<dbReference type="EMBL" id="UZAE01013079">
    <property type="protein sequence ID" value="VDO08086.1"/>
    <property type="molecule type" value="Genomic_DNA"/>
</dbReference>
<evidence type="ECO:0000256" key="1">
    <source>
        <dbReference type="ARBA" id="ARBA00004141"/>
    </source>
</evidence>
<evidence type="ECO:0000259" key="12">
    <source>
        <dbReference type="Pfam" id="PF02544"/>
    </source>
</evidence>
<sequence length="357" mass="41121">MIGYINRYNFNQNKWKHLINEYLFSRLIDQSQSSINNVRVTSLFAVLFVAMTCVTILHSVSEKVLLTLKNIEPDTTVRVLKEKLVSSDKKYKFDRISLRLEPRGVMLANTSRLNEVVGSEKLSNVCLYYKDLGPQVSWSTVFYLEYAGPLVIYSLVFAGIPLNILGSMKHHDRLHWIFFLCYTGHFAKRLLETRFIHRFSHATMPLMNFVRNCAYYWLFAFAIAYFTNHPLYSVAYFGCPQICTGLGLFLVGEIGNFCCHIALRNLRPAGSTVRKMPRPVASNPPTFLFNFVACPNYTYEVLSWIGFTIMTQSLPAALFTLFGFATMAQWARKKLRAYRKEFESCPKGLKAIVPFIY</sequence>
<keyword evidence="5 11" id="KW-0812">Transmembrane</keyword>
<feature type="transmembrane region" description="Helical" evidence="11">
    <location>
        <begin position="146"/>
        <end position="165"/>
    </location>
</feature>
<gene>
    <name evidence="14" type="ORF">HNAJ_LOCUS10500</name>
</gene>
<dbReference type="WBParaSite" id="HNAJ_0001050501-mRNA-1">
    <property type="protein sequence ID" value="HNAJ_0001050501-mRNA-1"/>
    <property type="gene ID" value="HNAJ_0001050501"/>
</dbReference>
<evidence type="ECO:0000256" key="2">
    <source>
        <dbReference type="ARBA" id="ARBA00004240"/>
    </source>
</evidence>
<dbReference type="Pfam" id="PF02544">
    <property type="entry name" value="Steroid_dh"/>
    <property type="match status" value="1"/>
</dbReference>
<keyword evidence="7 11" id="KW-1133">Transmembrane helix</keyword>
<feature type="transmembrane region" description="Helical" evidence="11">
    <location>
        <begin position="313"/>
        <end position="331"/>
    </location>
</feature>
<organism evidence="16">
    <name type="scientific">Rodentolepis nana</name>
    <name type="common">Dwarf tapeworm</name>
    <name type="synonym">Hymenolepis nana</name>
    <dbReference type="NCBI Taxonomy" id="102285"/>
    <lineage>
        <taxon>Eukaryota</taxon>
        <taxon>Metazoa</taxon>
        <taxon>Spiralia</taxon>
        <taxon>Lophotrochozoa</taxon>
        <taxon>Platyhelminthes</taxon>
        <taxon>Cestoda</taxon>
        <taxon>Eucestoda</taxon>
        <taxon>Cyclophyllidea</taxon>
        <taxon>Hymenolepididae</taxon>
        <taxon>Rodentolepis</taxon>
    </lineage>
</organism>
<dbReference type="GO" id="GO:0016020">
    <property type="term" value="C:membrane"/>
    <property type="evidence" value="ECO:0007669"/>
    <property type="project" value="UniProtKB-SubCell"/>
</dbReference>
<evidence type="ECO:0000256" key="11">
    <source>
        <dbReference type="SAM" id="Phobius"/>
    </source>
</evidence>
<reference evidence="14 15" key="2">
    <citation type="submission" date="2018-11" db="EMBL/GenBank/DDBJ databases">
        <authorList>
            <consortium name="Pathogen Informatics"/>
        </authorList>
    </citation>
    <scope>NUCLEOTIDE SEQUENCE [LARGE SCALE GENOMIC DNA]</scope>
</reference>
<dbReference type="Proteomes" id="UP000278807">
    <property type="component" value="Unassembled WGS sequence"/>
</dbReference>
<dbReference type="InterPro" id="IPR039357">
    <property type="entry name" value="SRD5A/TECR"/>
</dbReference>